<accession>A0A4Q7P5M3</accession>
<keyword evidence="3" id="KW-1185">Reference proteome</keyword>
<dbReference type="Pfam" id="PF00248">
    <property type="entry name" value="Aldo_ket_red"/>
    <property type="match status" value="1"/>
</dbReference>
<gene>
    <name evidence="2" type="ORF">BC751_0754</name>
</gene>
<dbReference type="SUPFAM" id="SSF55298">
    <property type="entry name" value="YjgF-like"/>
    <property type="match status" value="1"/>
</dbReference>
<evidence type="ECO:0000313" key="3">
    <source>
        <dbReference type="Proteomes" id="UP000292209"/>
    </source>
</evidence>
<dbReference type="Proteomes" id="UP000292209">
    <property type="component" value="Unassembled WGS sequence"/>
</dbReference>
<evidence type="ECO:0000259" key="1">
    <source>
        <dbReference type="Pfam" id="PF00248"/>
    </source>
</evidence>
<reference evidence="2 3" key="1">
    <citation type="submission" date="2019-02" db="EMBL/GenBank/DDBJ databases">
        <title>Genomic Encyclopedia of Archaeal and Bacterial Type Strains, Phase II (KMG-II): from individual species to whole genera.</title>
        <authorList>
            <person name="Goeker M."/>
        </authorList>
    </citation>
    <scope>NUCLEOTIDE SEQUENCE [LARGE SCALE GENOMIC DNA]</scope>
    <source>
        <strain evidence="2 3">DSM 21411</strain>
    </source>
</reference>
<feature type="domain" description="NADP-dependent oxidoreductase" evidence="1">
    <location>
        <begin position="20"/>
        <end position="311"/>
    </location>
</feature>
<dbReference type="PANTHER" id="PTHR43147:SF2">
    <property type="entry name" value="NADP-DEPENDENT OXIDOREDUCTASE DOMAIN-CONTAINING PROTEIN"/>
    <property type="match status" value="1"/>
</dbReference>
<comment type="caution">
    <text evidence="2">The sequence shown here is derived from an EMBL/GenBank/DDBJ whole genome shotgun (WGS) entry which is preliminary data.</text>
</comment>
<dbReference type="PANTHER" id="PTHR43147">
    <property type="entry name" value="PROTEIN TAS"/>
    <property type="match status" value="1"/>
</dbReference>
<protein>
    <submittedName>
        <fullName evidence="2">Aryl-alcohol dehydrogenase-like predicted oxidoreductase</fullName>
    </submittedName>
</protein>
<proteinExistence type="predicted"/>
<dbReference type="InterPro" id="IPR006175">
    <property type="entry name" value="YjgF/YER057c/UK114"/>
</dbReference>
<sequence>MKAIQYTELAPGLRISKVLTGLWQIADMERDGQLLDPHRTAEAMLPYVQAGLSTFDMADHYGSAEVIAGTFQKKYGLQYPCQMLTKWVPKPGKCTKEEVRAAVQHALDRLQTAKIDLLQFHCWNYLDPVWLDQLFWLQELKEEGLIGYLGLTNFDAAHLRMVCATGIPVVSNQVCHSLIDGRAAGEMAEVCREFGVKILAFGTLAGGFLSDKWLGREEPSIDNGATWSQMKYMRFIDAAGGWDRFQSLLQDVEKVARKHGVSIANVATKYIMDQDFVGGVIIGARLGQSAHIEETLQLFSFELDEEDRKVIHIAAQALDPIPGDCGDEYRKPPFLTASGDLSHHLDAMPKPYEMVHGPGGTVKVFSGTPWEGMAGYCRAVRKGNRISVSGTTATHGDKMIGGKDPAAQATFVLDKIEGAIVSLGGKLEDVIQTRIFVNDVDSWEPVAKAHGKRFVGIQPANTLVEAKLVGEGYLVEIEAEAEL</sequence>
<dbReference type="Gene3D" id="3.30.1330.40">
    <property type="entry name" value="RutC-like"/>
    <property type="match status" value="1"/>
</dbReference>
<dbReference type="CDD" id="cd19101">
    <property type="entry name" value="AKR_unchar"/>
    <property type="match status" value="1"/>
</dbReference>
<dbReference type="InterPro" id="IPR036812">
    <property type="entry name" value="NAD(P)_OxRdtase_dom_sf"/>
</dbReference>
<dbReference type="InterPro" id="IPR035959">
    <property type="entry name" value="RutC-like_sf"/>
</dbReference>
<dbReference type="OrthoDB" id="9799840at2"/>
<dbReference type="EMBL" id="SGXG01000001">
    <property type="protein sequence ID" value="RZS95235.1"/>
    <property type="molecule type" value="Genomic_DNA"/>
</dbReference>
<dbReference type="RefSeq" id="WP_130274376.1">
    <property type="nucleotide sequence ID" value="NZ_SGXG01000001.1"/>
</dbReference>
<evidence type="ECO:0000313" key="2">
    <source>
        <dbReference type="EMBL" id="RZS95235.1"/>
    </source>
</evidence>
<dbReference type="Gene3D" id="3.20.20.100">
    <property type="entry name" value="NADP-dependent oxidoreductase domain"/>
    <property type="match status" value="1"/>
</dbReference>
<dbReference type="AlphaFoldDB" id="A0A4Q7P5M3"/>
<dbReference type="CDD" id="cd06154">
    <property type="entry name" value="YjgF_YER057c_UK114_like_6"/>
    <property type="match status" value="1"/>
</dbReference>
<dbReference type="InterPro" id="IPR023210">
    <property type="entry name" value="NADP_OxRdtase_dom"/>
</dbReference>
<organism evidence="2 3">
    <name type="scientific">Cecembia calidifontis</name>
    <dbReference type="NCBI Taxonomy" id="1187080"/>
    <lineage>
        <taxon>Bacteria</taxon>
        <taxon>Pseudomonadati</taxon>
        <taxon>Bacteroidota</taxon>
        <taxon>Cytophagia</taxon>
        <taxon>Cytophagales</taxon>
        <taxon>Cyclobacteriaceae</taxon>
        <taxon>Cecembia</taxon>
    </lineage>
</organism>
<dbReference type="SUPFAM" id="SSF51430">
    <property type="entry name" value="NAD(P)-linked oxidoreductase"/>
    <property type="match status" value="1"/>
</dbReference>
<dbReference type="Pfam" id="PF01042">
    <property type="entry name" value="Ribonuc_L-PSP"/>
    <property type="match status" value="1"/>
</dbReference>
<name>A0A4Q7P5M3_9BACT</name>